<reference evidence="1 2" key="1">
    <citation type="submission" date="2019-07" db="EMBL/GenBank/DDBJ databases">
        <title>Whole genome shotgun sequence of Empedobacter brevis NBRC 14943.</title>
        <authorList>
            <person name="Hosoyama A."/>
            <person name="Uohara A."/>
            <person name="Ohji S."/>
            <person name="Ichikawa N."/>
        </authorList>
    </citation>
    <scope>NUCLEOTIDE SEQUENCE [LARGE SCALE GENOMIC DNA]</scope>
    <source>
        <strain evidence="1 2">NBRC 14943</strain>
    </source>
</reference>
<dbReference type="RefSeq" id="WP_019974538.1">
    <property type="nucleotide sequence ID" value="NZ_BJXC01000009.1"/>
</dbReference>
<name>A0A511NGB2_9FLAO</name>
<comment type="caution">
    <text evidence="1">The sequence shown here is derived from an EMBL/GenBank/DDBJ whole genome shotgun (WGS) entry which is preliminary data.</text>
</comment>
<dbReference type="AlphaFoldDB" id="A0A511NGB2"/>
<dbReference type="Proteomes" id="UP000321245">
    <property type="component" value="Unassembled WGS sequence"/>
</dbReference>
<organism evidence="1 2">
    <name type="scientific">Empedobacter brevis NBRC 14943 = ATCC 43319</name>
    <dbReference type="NCBI Taxonomy" id="1218108"/>
    <lineage>
        <taxon>Bacteria</taxon>
        <taxon>Pseudomonadati</taxon>
        <taxon>Bacteroidota</taxon>
        <taxon>Flavobacteriia</taxon>
        <taxon>Flavobacteriales</taxon>
        <taxon>Weeksellaceae</taxon>
        <taxon>Empedobacter</taxon>
    </lineage>
</organism>
<accession>A0A511NGB2</accession>
<sequence>MQFFYSYAAKEKLKSLSERLKYLARNKNAYSAHIDQNIKSENLLFNLSLIISHILIKLKFIDRSKSVFESIIEEYNKTQGTTLTFGDFYKIHWIRTVNGDVIVPELVRNFIWQVGYYEEENKPIEIPSDKMHFVRCLQIYFQNCFENEQPSITGIELNDILKKYAPKQITINFLKEKNIIDYNIEGNVFYWKGQNDYSRYLKNEIASTLWLLIGGENATIKQFEKYFKIIWGTQICVGNLDGFLAQENTTKVSELAVEYLSSENDLLKSDDEFRKIWLDANRYQHIDIKAQIPNVKFNYKTSWDFIESVNFHKRYYHEFFDYQKTRSFCYSLLRIIVHNESKDSRPYKNGLEILKDTSKPFLVWSLYHEIPSEFPFVIPYLLTDSELIPIAFKMIDKMGIDDNFLSEQSNRERKDEERYELMNNLWLEVFDFTLDEFCSTTSDNENKGEVISRILFDLTEEVFRYNNNSNNIISHNAFRKRYDEALKKLSIKRIKDINIYPKPFINPRIIIALLPSIIDHIRNNITKVFAQYNQFLKLKSPLLDLSVEILRLGNIRFSEDEISKSEQQKLVESTKELVYTLEKYLSEFYSQIDIEVQTYNKGIEKQKAERGINEFGFEIMDWGYLFLLFEKNNILEAFHNNFVLYLNFNADGDKYEKQNQEQFEKIKLYLKSLMISFISINQNKNLYEIDGLPVNKTLVQLEKWIKDFSLLYSLDDLSNKRIDIFNEMFSDFGYNIYNQHLTALLYKCINYFNDKNPNEFVKTFFTTSNDIGRMLTAINILDSKGQRDIISQRISEVKIEAFIDEVFTTTELQYALIESVNSESHWELAKPLIDRIQEHFEKIKHHDENRENLLFQVNLLLAFKEKDYRKLNGIEIPKKQYMHSEADKKMQKMKQFYIALFKLYNDKSYDEAIKLFRSLLSEDTKNIRYAFHLYRAETLKAIEIE</sequence>
<evidence type="ECO:0000313" key="2">
    <source>
        <dbReference type="Proteomes" id="UP000321245"/>
    </source>
</evidence>
<keyword evidence="2" id="KW-1185">Reference proteome</keyword>
<proteinExistence type="predicted"/>
<dbReference type="GeneID" id="84649252"/>
<gene>
    <name evidence="1" type="ORF">EB1_16290</name>
</gene>
<dbReference type="EMBL" id="BJXC01000009">
    <property type="protein sequence ID" value="GEM51839.1"/>
    <property type="molecule type" value="Genomic_DNA"/>
</dbReference>
<evidence type="ECO:0000313" key="1">
    <source>
        <dbReference type="EMBL" id="GEM51839.1"/>
    </source>
</evidence>
<protein>
    <submittedName>
        <fullName evidence="1">Uncharacterized protein</fullName>
    </submittedName>
</protein>
<dbReference type="STRING" id="1218108.GCA_000382425_01027"/>
<dbReference type="OrthoDB" id="1454636at2"/>